<proteinExistence type="predicted"/>
<sequence>MNITLMQKKDGIETWRCVDRTCQGRITLNLKTGSLKVVATHSHHANVFKIRRMLLNKQVVDLAERTEYNSTKIYEMVIEDLSALDAMLLTKKNVQKLVSYTRSEKQQKKGNSIEELPAYLLKTQRLEPFLLHQSSPGKPKLLIFTTSENLEILMLSSTWISDGTFQSCPSDYLQLYVIFGSFMGKFVPLVYALMEGKTSHQYEYLFSQIKIHLKGKEPKDLIIDNEKAVQSGFLRVFPQGRISLCFF</sequence>
<evidence type="ECO:0000313" key="3">
    <source>
        <dbReference type="Proteomes" id="UP000740883"/>
    </source>
</evidence>
<name>A0A9P6GWV5_9MICR</name>
<gene>
    <name evidence="2" type="ORF">NGRA_2329</name>
</gene>
<organism evidence="2 3">
    <name type="scientific">Nosema granulosis</name>
    <dbReference type="NCBI Taxonomy" id="83296"/>
    <lineage>
        <taxon>Eukaryota</taxon>
        <taxon>Fungi</taxon>
        <taxon>Fungi incertae sedis</taxon>
        <taxon>Microsporidia</taxon>
        <taxon>Nosematidae</taxon>
        <taxon>Nosema</taxon>
    </lineage>
</organism>
<keyword evidence="3" id="KW-1185">Reference proteome</keyword>
<reference evidence="2 3" key="1">
    <citation type="journal article" date="2020" name="Genome Biol. Evol.">
        <title>Comparative genomics of strictly vertically transmitted, feminizing microsporidia endosymbionts of amphipod crustaceans.</title>
        <authorList>
            <person name="Cormier A."/>
            <person name="Chebbi M.A."/>
            <person name="Giraud I."/>
            <person name="Wattier R."/>
            <person name="Teixeira M."/>
            <person name="Gilbert C."/>
            <person name="Rigaud T."/>
            <person name="Cordaux R."/>
        </authorList>
    </citation>
    <scope>NUCLEOTIDE SEQUENCE [LARGE SCALE GENOMIC DNA]</scope>
    <source>
        <strain evidence="2 3">Ou3-Ou53</strain>
    </source>
</reference>
<accession>A0A9P6GWV5</accession>
<evidence type="ECO:0000259" key="1">
    <source>
        <dbReference type="Pfam" id="PF10551"/>
    </source>
</evidence>
<protein>
    <recommendedName>
        <fullName evidence="1">MULE transposase domain-containing protein</fullName>
    </recommendedName>
</protein>
<evidence type="ECO:0000313" key="2">
    <source>
        <dbReference type="EMBL" id="KAF9761937.1"/>
    </source>
</evidence>
<dbReference type="Pfam" id="PF10551">
    <property type="entry name" value="MULE"/>
    <property type="match status" value="1"/>
</dbReference>
<feature type="domain" description="MULE transposase" evidence="1">
    <location>
        <begin position="159"/>
        <end position="247"/>
    </location>
</feature>
<dbReference type="Proteomes" id="UP000740883">
    <property type="component" value="Unassembled WGS sequence"/>
</dbReference>
<dbReference type="EMBL" id="SBJO01000239">
    <property type="protein sequence ID" value="KAF9761937.1"/>
    <property type="molecule type" value="Genomic_DNA"/>
</dbReference>
<dbReference type="InterPro" id="IPR018289">
    <property type="entry name" value="MULE_transposase_dom"/>
</dbReference>
<feature type="non-terminal residue" evidence="2">
    <location>
        <position position="247"/>
    </location>
</feature>
<dbReference type="AlphaFoldDB" id="A0A9P6GWV5"/>
<dbReference type="OrthoDB" id="2416161at2759"/>
<comment type="caution">
    <text evidence="2">The sequence shown here is derived from an EMBL/GenBank/DDBJ whole genome shotgun (WGS) entry which is preliminary data.</text>
</comment>